<evidence type="ECO:0000313" key="9">
    <source>
        <dbReference type="EMBL" id="KAJ5376547.1"/>
    </source>
</evidence>
<feature type="transmembrane region" description="Helical" evidence="8">
    <location>
        <begin position="413"/>
        <end position="434"/>
    </location>
</feature>
<feature type="transmembrane region" description="Helical" evidence="8">
    <location>
        <begin position="308"/>
        <end position="327"/>
    </location>
</feature>
<feature type="transmembrane region" description="Helical" evidence="8">
    <location>
        <begin position="339"/>
        <end position="363"/>
    </location>
</feature>
<evidence type="ECO:0000256" key="5">
    <source>
        <dbReference type="ARBA" id="ARBA00022989"/>
    </source>
</evidence>
<keyword evidence="10" id="KW-1185">Reference proteome</keyword>
<keyword evidence="6 8" id="KW-0472">Membrane</keyword>
<comment type="caution">
    <text evidence="9">The sequence shown here is derived from an EMBL/GenBank/DDBJ whole genome shotgun (WGS) entry which is preliminary data.</text>
</comment>
<feature type="transmembrane region" description="Helical" evidence="8">
    <location>
        <begin position="105"/>
        <end position="131"/>
    </location>
</feature>
<comment type="subcellular location">
    <subcellularLocation>
        <location evidence="1">Cell membrane</location>
        <topology evidence="1">Multi-pass membrane protein</topology>
    </subcellularLocation>
</comment>
<feature type="transmembrane region" description="Helical" evidence="8">
    <location>
        <begin position="151"/>
        <end position="173"/>
    </location>
</feature>
<protein>
    <submittedName>
        <fullName evidence="9">Chromate transporter-domain-containing protein</fullName>
    </submittedName>
</protein>
<feature type="transmembrane region" description="Helical" evidence="8">
    <location>
        <begin position="503"/>
        <end position="523"/>
    </location>
</feature>
<dbReference type="Proteomes" id="UP001147747">
    <property type="component" value="Unassembled WGS sequence"/>
</dbReference>
<evidence type="ECO:0000256" key="4">
    <source>
        <dbReference type="ARBA" id="ARBA00022692"/>
    </source>
</evidence>
<dbReference type="GeneID" id="81377050"/>
<keyword evidence="4 8" id="KW-0812">Transmembrane</keyword>
<feature type="transmembrane region" description="Helical" evidence="8">
    <location>
        <begin position="185"/>
        <end position="203"/>
    </location>
</feature>
<feature type="transmembrane region" description="Helical" evidence="8">
    <location>
        <begin position="375"/>
        <end position="401"/>
    </location>
</feature>
<dbReference type="EMBL" id="JAPZBU010000012">
    <property type="protein sequence ID" value="KAJ5376547.1"/>
    <property type="molecule type" value="Genomic_DNA"/>
</dbReference>
<feature type="transmembrane region" description="Helical" evidence="8">
    <location>
        <begin position="446"/>
        <end position="466"/>
    </location>
</feature>
<evidence type="ECO:0000256" key="7">
    <source>
        <dbReference type="SAM" id="MobiDB-lite"/>
    </source>
</evidence>
<feature type="compositionally biased region" description="Polar residues" evidence="7">
    <location>
        <begin position="247"/>
        <end position="257"/>
    </location>
</feature>
<keyword evidence="3" id="KW-1003">Cell membrane</keyword>
<dbReference type="GO" id="GO:0005886">
    <property type="term" value="C:plasma membrane"/>
    <property type="evidence" value="ECO:0007669"/>
    <property type="project" value="UniProtKB-SubCell"/>
</dbReference>
<accession>A0A9W9SE99</accession>
<feature type="region of interest" description="Disordered" evidence="7">
    <location>
        <begin position="235"/>
        <end position="261"/>
    </location>
</feature>
<evidence type="ECO:0000256" key="3">
    <source>
        <dbReference type="ARBA" id="ARBA00022475"/>
    </source>
</evidence>
<name>A0A9W9SE99_9EURO</name>
<evidence type="ECO:0000256" key="8">
    <source>
        <dbReference type="SAM" id="Phobius"/>
    </source>
</evidence>
<dbReference type="PANTHER" id="PTHR33567:SF3">
    <property type="entry name" value="CHROMATE ION TRANSPORTER (EUROFUNG)"/>
    <property type="match status" value="1"/>
</dbReference>
<dbReference type="GO" id="GO:0015109">
    <property type="term" value="F:chromate transmembrane transporter activity"/>
    <property type="evidence" value="ECO:0007669"/>
    <property type="project" value="InterPro"/>
</dbReference>
<dbReference type="OrthoDB" id="2160638at2759"/>
<comment type="similarity">
    <text evidence="2">Belongs to the chromate ion transporter (CHR) (TC 2.A.51) family.</text>
</comment>
<feature type="transmembrane region" description="Helical" evidence="8">
    <location>
        <begin position="209"/>
        <end position="228"/>
    </location>
</feature>
<dbReference type="AlphaFoldDB" id="A0A9W9SE99"/>
<evidence type="ECO:0000256" key="6">
    <source>
        <dbReference type="ARBA" id="ARBA00023136"/>
    </source>
</evidence>
<organism evidence="9 10">
    <name type="scientific">Penicillium cosmopolitanum</name>
    <dbReference type="NCBI Taxonomy" id="1131564"/>
    <lineage>
        <taxon>Eukaryota</taxon>
        <taxon>Fungi</taxon>
        <taxon>Dikarya</taxon>
        <taxon>Ascomycota</taxon>
        <taxon>Pezizomycotina</taxon>
        <taxon>Eurotiomycetes</taxon>
        <taxon>Eurotiomycetidae</taxon>
        <taxon>Eurotiales</taxon>
        <taxon>Aspergillaceae</taxon>
        <taxon>Penicillium</taxon>
    </lineage>
</organism>
<sequence>MLLPSPFSRYSGSISSLKQKWRSYAETRRNSHDEDPLAHRMIDVFLRTWDLGFIAFGGPPVHFQILHARFVEGKGGKQKWVDEQTYQELFAICQGLPGPGSTKMLFCLVLLHAGVIPAIMAFFLWSLPGAIGMYALSVGIQNVSESLPGPVYALLSGLNASTVGIVAVSAVHLAEKAIQDKISRILIIFGACAGLCYNTLWYFPVLMLIGGLTIAIWDGWLFSLIHRTRLAWKNRHRKPADSEETNIDSTPMDSISPGQLERNGTLRSRKVDPGGALPQSSGALLNSSRQIESEASQQPKYSIRVRTGVAILIIFFASFIAILVARAKLMPPPLPLDLFAGMYLAGTVIFGGGPVVIPLLRSYVVGPGWVSSRDFLIGLAIIQAFPGPNFNFAVFLGALALQHSQYPTVFGGILGGLGIFVPGITLAVAIQSFWSALRKRRSVIRFLRGVNATAIGLVFTAVYRLWEIGYLTAANSAGQSLANDPWWLVVATVSYASNAWFRLPPAGSIIVGAVLGLCWYGAVGR</sequence>
<reference evidence="9" key="1">
    <citation type="submission" date="2022-12" db="EMBL/GenBank/DDBJ databases">
        <authorList>
            <person name="Petersen C."/>
        </authorList>
    </citation>
    <scope>NUCLEOTIDE SEQUENCE</scope>
    <source>
        <strain evidence="9">IBT 29677</strain>
    </source>
</reference>
<gene>
    <name evidence="9" type="ORF">N7509_013433</name>
</gene>
<dbReference type="InterPro" id="IPR003370">
    <property type="entry name" value="Chromate_transpt"/>
</dbReference>
<evidence type="ECO:0000313" key="10">
    <source>
        <dbReference type="Proteomes" id="UP001147747"/>
    </source>
</evidence>
<dbReference type="RefSeq" id="XP_056481577.1">
    <property type="nucleotide sequence ID" value="XM_056638070.1"/>
</dbReference>
<reference evidence="9" key="2">
    <citation type="journal article" date="2023" name="IMA Fungus">
        <title>Comparative genomic study of the Penicillium genus elucidates a diverse pangenome and 15 lateral gene transfer events.</title>
        <authorList>
            <person name="Petersen C."/>
            <person name="Sorensen T."/>
            <person name="Nielsen M.R."/>
            <person name="Sondergaard T.E."/>
            <person name="Sorensen J.L."/>
            <person name="Fitzpatrick D.A."/>
            <person name="Frisvad J.C."/>
            <person name="Nielsen K.L."/>
        </authorList>
    </citation>
    <scope>NUCLEOTIDE SEQUENCE</scope>
    <source>
        <strain evidence="9">IBT 29677</strain>
    </source>
</reference>
<dbReference type="PANTHER" id="PTHR33567">
    <property type="entry name" value="CHROMATE ION TRANSPORTER (EUROFUNG)"/>
    <property type="match status" value="1"/>
</dbReference>
<evidence type="ECO:0000256" key="1">
    <source>
        <dbReference type="ARBA" id="ARBA00004651"/>
    </source>
</evidence>
<keyword evidence="5 8" id="KW-1133">Transmembrane helix</keyword>
<evidence type="ECO:0000256" key="2">
    <source>
        <dbReference type="ARBA" id="ARBA00005262"/>
    </source>
</evidence>
<dbReference type="Pfam" id="PF02417">
    <property type="entry name" value="Chromate_transp"/>
    <property type="match status" value="2"/>
</dbReference>
<proteinExistence type="inferred from homology"/>